<name>A0A0E2LNN0_PORGN</name>
<dbReference type="HOGENOM" id="CLU_184475_0_0_10"/>
<reference evidence="1 2" key="1">
    <citation type="submission" date="2013-06" db="EMBL/GenBank/DDBJ databases">
        <authorList>
            <person name="Weinstock G."/>
            <person name="Sodergren E."/>
            <person name="Lobos E.A."/>
            <person name="Fulton L."/>
            <person name="Fulton R."/>
            <person name="Courtney L."/>
            <person name="Fronick C."/>
            <person name="O'Laughlin M."/>
            <person name="Godfrey J."/>
            <person name="Wilson R.M."/>
            <person name="Miner T."/>
            <person name="Farmer C."/>
            <person name="Delehaunty K."/>
            <person name="Cordes M."/>
            <person name="Minx P."/>
            <person name="Tomlinson C."/>
            <person name="Chen J."/>
            <person name="Wollam A."/>
            <person name="Pepin K.H."/>
            <person name="Bhonagiri V."/>
            <person name="Zhang X."/>
            <person name="Warren W."/>
            <person name="Mitreva M."/>
            <person name="Mardis E.R."/>
            <person name="Wilson R.K."/>
        </authorList>
    </citation>
    <scope>NUCLEOTIDE SEQUENCE [LARGE SCALE GENOMIC DNA]</scope>
    <source>
        <strain evidence="1 2">F0570</strain>
    </source>
</reference>
<sequence length="95" mass="11051">MWPRLLRKSHFNIKRMAPQDLFLLVCSAANKMSQKDTFSMQVVFTCQSMKKRSIEVILFFGFSRFAFPMRSKGYEFSPNTMTEACCRVDASKTAF</sequence>
<comment type="caution">
    <text evidence="1">The sequence shown here is derived from an EMBL/GenBank/DDBJ whole genome shotgun (WGS) entry which is preliminary data.</text>
</comment>
<dbReference type="Proteomes" id="UP000016630">
    <property type="component" value="Unassembled WGS sequence"/>
</dbReference>
<gene>
    <name evidence="1" type="ORF">HMPREF1555_02063</name>
</gene>
<dbReference type="AlphaFoldDB" id="A0A0E2LNN0"/>
<evidence type="ECO:0000313" key="1">
    <source>
        <dbReference type="EMBL" id="ERJ64058.1"/>
    </source>
</evidence>
<dbReference type="EMBL" id="AWUW01000141">
    <property type="protein sequence ID" value="ERJ64058.1"/>
    <property type="molecule type" value="Genomic_DNA"/>
</dbReference>
<organism evidence="1 2">
    <name type="scientific">Porphyromonas gingivalis F0570</name>
    <dbReference type="NCBI Taxonomy" id="1227271"/>
    <lineage>
        <taxon>Bacteria</taxon>
        <taxon>Pseudomonadati</taxon>
        <taxon>Bacteroidota</taxon>
        <taxon>Bacteroidia</taxon>
        <taxon>Bacteroidales</taxon>
        <taxon>Porphyromonadaceae</taxon>
        <taxon>Porphyromonas</taxon>
    </lineage>
</organism>
<protein>
    <submittedName>
        <fullName evidence="1">Uncharacterized protein</fullName>
    </submittedName>
</protein>
<proteinExistence type="predicted"/>
<evidence type="ECO:0000313" key="2">
    <source>
        <dbReference type="Proteomes" id="UP000016630"/>
    </source>
</evidence>
<accession>A0A0E2LNN0</accession>